<dbReference type="CDD" id="cd00190">
    <property type="entry name" value="Tryp_SPc"/>
    <property type="match status" value="1"/>
</dbReference>
<evidence type="ECO:0000256" key="2">
    <source>
        <dbReference type="SAM" id="SignalP"/>
    </source>
</evidence>
<sequence>MPTAAWYSLFGILLLASTALTTAAGKCGVPAIAPITTSKKRLNRIVSGWEAKPHSLPWMVYMELEVDETIAMCAGSLIDNGMGNGTDMVLTATHCVFYNNVFQPAGRLSVIVGAHNVDRVEDSFVYLKVRNYVTYLYNPENDENDLTLMRLSEPVMYTRYVSPICLATPHTSTTTPTTCFGAGWGKTKKGNPSSALKMTRLNVLPSSECTYNDRDNRALCAENYYVNDLPCMGDSGSPLFCEVEGRYFLFGILSAGPSDCRSVKDFRLHYIKVDAFQDWIRKSIDKLRTAPDEGNNTEYEQQSILLPKRVPIGGLLSSNRPYIPGVKLIAALNGFYEKQTN</sequence>
<dbReference type="SUPFAM" id="SSF50494">
    <property type="entry name" value="Trypsin-like serine proteases"/>
    <property type="match status" value="1"/>
</dbReference>
<dbReference type="GO" id="GO:0004252">
    <property type="term" value="F:serine-type endopeptidase activity"/>
    <property type="evidence" value="ECO:0007669"/>
    <property type="project" value="InterPro"/>
</dbReference>
<evidence type="ECO:0000313" key="5">
    <source>
        <dbReference type="WBParaSite" id="TMUE_1000004166.1"/>
    </source>
</evidence>
<dbReference type="SMART" id="SM00020">
    <property type="entry name" value="Tryp_SPc"/>
    <property type="match status" value="1"/>
</dbReference>
<feature type="chain" id="PRO_5024424848" evidence="2">
    <location>
        <begin position="25"/>
        <end position="341"/>
    </location>
</feature>
<dbReference type="Gene3D" id="2.40.10.10">
    <property type="entry name" value="Trypsin-like serine proteases"/>
    <property type="match status" value="1"/>
</dbReference>
<dbReference type="PANTHER" id="PTHR24252:SF7">
    <property type="entry name" value="HYALIN"/>
    <property type="match status" value="1"/>
</dbReference>
<dbReference type="STRING" id="70415.A0A5S6QA29"/>
<keyword evidence="1" id="KW-1015">Disulfide bond</keyword>
<dbReference type="PRINTS" id="PR00722">
    <property type="entry name" value="CHYMOTRYPSIN"/>
</dbReference>
<dbReference type="Pfam" id="PF00089">
    <property type="entry name" value="Trypsin"/>
    <property type="match status" value="1"/>
</dbReference>
<feature type="domain" description="Peptidase S1" evidence="3">
    <location>
        <begin position="45"/>
        <end position="285"/>
    </location>
</feature>
<dbReference type="InterPro" id="IPR001314">
    <property type="entry name" value="Peptidase_S1A"/>
</dbReference>
<dbReference type="PROSITE" id="PS00134">
    <property type="entry name" value="TRYPSIN_HIS"/>
    <property type="match status" value="1"/>
</dbReference>
<name>A0A5S6QA29_TRIMR</name>
<dbReference type="WBParaSite" id="TMUE_1000004166.1">
    <property type="protein sequence ID" value="TMUE_1000004166.1"/>
    <property type="gene ID" value="WBGene00286017"/>
</dbReference>
<protein>
    <submittedName>
        <fullName evidence="5">Peptidase S1 domain-containing protein</fullName>
    </submittedName>
</protein>
<dbReference type="InterPro" id="IPR018114">
    <property type="entry name" value="TRYPSIN_HIS"/>
</dbReference>
<dbReference type="AlphaFoldDB" id="A0A5S6QA29"/>
<keyword evidence="2" id="KW-0732">Signal</keyword>
<evidence type="ECO:0000259" key="3">
    <source>
        <dbReference type="PROSITE" id="PS50240"/>
    </source>
</evidence>
<accession>A0A5S6QA29</accession>
<reference evidence="5" key="1">
    <citation type="submission" date="2019-12" db="UniProtKB">
        <authorList>
            <consortium name="WormBaseParasite"/>
        </authorList>
    </citation>
    <scope>IDENTIFICATION</scope>
</reference>
<dbReference type="InterPro" id="IPR043504">
    <property type="entry name" value="Peptidase_S1_PA_chymotrypsin"/>
</dbReference>
<dbReference type="PROSITE" id="PS50240">
    <property type="entry name" value="TRYPSIN_DOM"/>
    <property type="match status" value="1"/>
</dbReference>
<dbReference type="InterPro" id="IPR001254">
    <property type="entry name" value="Trypsin_dom"/>
</dbReference>
<dbReference type="InterPro" id="IPR009003">
    <property type="entry name" value="Peptidase_S1_PA"/>
</dbReference>
<evidence type="ECO:0000256" key="1">
    <source>
        <dbReference type="ARBA" id="ARBA00023157"/>
    </source>
</evidence>
<dbReference type="GO" id="GO:0006508">
    <property type="term" value="P:proteolysis"/>
    <property type="evidence" value="ECO:0007669"/>
    <property type="project" value="InterPro"/>
</dbReference>
<dbReference type="PANTHER" id="PTHR24252">
    <property type="entry name" value="ACROSIN-RELATED"/>
    <property type="match status" value="1"/>
</dbReference>
<organism evidence="4 5">
    <name type="scientific">Trichuris muris</name>
    <name type="common">Mouse whipworm</name>
    <dbReference type="NCBI Taxonomy" id="70415"/>
    <lineage>
        <taxon>Eukaryota</taxon>
        <taxon>Metazoa</taxon>
        <taxon>Ecdysozoa</taxon>
        <taxon>Nematoda</taxon>
        <taxon>Enoplea</taxon>
        <taxon>Dorylaimia</taxon>
        <taxon>Trichinellida</taxon>
        <taxon>Trichuridae</taxon>
        <taxon>Trichuris</taxon>
    </lineage>
</organism>
<keyword evidence="4" id="KW-1185">Reference proteome</keyword>
<feature type="signal peptide" evidence="2">
    <location>
        <begin position="1"/>
        <end position="24"/>
    </location>
</feature>
<dbReference type="Proteomes" id="UP000046395">
    <property type="component" value="Unassembled WGS sequence"/>
</dbReference>
<proteinExistence type="predicted"/>
<evidence type="ECO:0000313" key="4">
    <source>
        <dbReference type="Proteomes" id="UP000046395"/>
    </source>
</evidence>